<feature type="region of interest" description="Disordered" evidence="2">
    <location>
        <begin position="351"/>
        <end position="384"/>
    </location>
</feature>
<dbReference type="Pfam" id="PF13472">
    <property type="entry name" value="Lipase_GDSL_2"/>
    <property type="match status" value="1"/>
</dbReference>
<keyword evidence="5" id="KW-1185">Reference proteome</keyword>
<dbReference type="Gene3D" id="3.40.50.1110">
    <property type="entry name" value="SGNH hydrolase"/>
    <property type="match status" value="1"/>
</dbReference>
<dbReference type="InterPro" id="IPR036514">
    <property type="entry name" value="SGNH_hydro_sf"/>
</dbReference>
<evidence type="ECO:0000313" key="5">
    <source>
        <dbReference type="Proteomes" id="UP001159427"/>
    </source>
</evidence>
<dbReference type="CDD" id="cd00229">
    <property type="entry name" value="SGNH_hydrolase"/>
    <property type="match status" value="1"/>
</dbReference>
<keyword evidence="1" id="KW-0175">Coiled coil</keyword>
<feature type="domain" description="SGNH hydrolase-type esterase" evidence="3">
    <location>
        <begin position="407"/>
        <end position="536"/>
    </location>
</feature>
<evidence type="ECO:0000256" key="2">
    <source>
        <dbReference type="SAM" id="MobiDB-lite"/>
    </source>
</evidence>
<feature type="coiled-coil region" evidence="1">
    <location>
        <begin position="197"/>
        <end position="231"/>
    </location>
</feature>
<sequence>DTESYQLNLKWCELQSLKLNGERLTWTNNLESLKNFVENGLKLQGKWSSPGGNVKQFKSSNNNLVINWYNKKQLTLCFQGRDGPSLKDKLVKFIQNKQGTEADTPVSYASTTEQEIPPSQEANGICSNRLASAADAELENSIQERSNSVISADIEGLKLDLLILQKKVEANTSLLSTKCKLQETAFSAELLDYKERYEKVLSTLSKKDNEIEVLEEKCFSYESQVLSLQQENDSLKLAMKIIMQERSEGECRQQKICDCWSQVGTLGKSVNDKHIQRPLAACNIVTQNRFEPLRSEVQFQVRNEDNYTANNEESRQQQQQQHSHVDSSEASRAFDSIPTSHNRYQALLVSSPSSQVSSEMPLHQSGAHANTSRVSANNSKSGEVGKTRPIVLIGDSMIKHIDPKKLSQRHVHKFSYPGKTTAEIAEAVDNIAVASADPSHVIIHTGTNNLPSESADSCVADIKSLVLKVKSKFPNSSIGLSGIVYREDINVDAKRIEVNERVKLTAVDNNFTYIDNSVIDASALNGSRLHLNAKGSSLLAVQFIKFLRSGSGKYNQSLKGFQSSAIQQLVKLLMELGNLPSPARNRRRPR</sequence>
<dbReference type="EMBL" id="CALNXI010002320">
    <property type="protein sequence ID" value="CAH3186238.1"/>
    <property type="molecule type" value="Genomic_DNA"/>
</dbReference>
<evidence type="ECO:0000313" key="4">
    <source>
        <dbReference type="EMBL" id="CAH3186238.1"/>
    </source>
</evidence>
<dbReference type="SUPFAM" id="SSF52266">
    <property type="entry name" value="SGNH hydrolase"/>
    <property type="match status" value="1"/>
</dbReference>
<dbReference type="Proteomes" id="UP001159427">
    <property type="component" value="Unassembled WGS sequence"/>
</dbReference>
<name>A0ABN8S3U6_9CNID</name>
<feature type="non-terminal residue" evidence="4">
    <location>
        <position position="1"/>
    </location>
</feature>
<feature type="region of interest" description="Disordered" evidence="2">
    <location>
        <begin position="309"/>
        <end position="332"/>
    </location>
</feature>
<proteinExistence type="predicted"/>
<accession>A0ABN8S3U6</accession>
<evidence type="ECO:0000256" key="1">
    <source>
        <dbReference type="SAM" id="Coils"/>
    </source>
</evidence>
<feature type="compositionally biased region" description="Polar residues" evidence="2">
    <location>
        <begin position="367"/>
        <end position="381"/>
    </location>
</feature>
<gene>
    <name evidence="4" type="ORF">PEVE_00016754</name>
</gene>
<comment type="caution">
    <text evidence="4">The sequence shown here is derived from an EMBL/GenBank/DDBJ whole genome shotgun (WGS) entry which is preliminary data.</text>
</comment>
<protein>
    <recommendedName>
        <fullName evidence="3">SGNH hydrolase-type esterase domain-containing protein</fullName>
    </recommendedName>
</protein>
<reference evidence="4 5" key="1">
    <citation type="submission" date="2022-05" db="EMBL/GenBank/DDBJ databases">
        <authorList>
            <consortium name="Genoscope - CEA"/>
            <person name="William W."/>
        </authorList>
    </citation>
    <scope>NUCLEOTIDE SEQUENCE [LARGE SCALE GENOMIC DNA]</scope>
</reference>
<organism evidence="4 5">
    <name type="scientific">Porites evermanni</name>
    <dbReference type="NCBI Taxonomy" id="104178"/>
    <lineage>
        <taxon>Eukaryota</taxon>
        <taxon>Metazoa</taxon>
        <taxon>Cnidaria</taxon>
        <taxon>Anthozoa</taxon>
        <taxon>Hexacorallia</taxon>
        <taxon>Scleractinia</taxon>
        <taxon>Fungiina</taxon>
        <taxon>Poritidae</taxon>
        <taxon>Porites</taxon>
    </lineage>
</organism>
<dbReference type="InterPro" id="IPR013830">
    <property type="entry name" value="SGNH_hydro"/>
</dbReference>
<evidence type="ECO:0000259" key="3">
    <source>
        <dbReference type="Pfam" id="PF13472"/>
    </source>
</evidence>